<dbReference type="RefSeq" id="WP_062559508.1">
    <property type="nucleotide sequence ID" value="NZ_CP013341.1"/>
</dbReference>
<accession>A0A1H2EQ42</accession>
<proteinExistence type="predicted"/>
<name>A0A1H2EQ42_9PROT</name>
<dbReference type="Proteomes" id="UP000182882">
    <property type="component" value="Unassembled WGS sequence"/>
</dbReference>
<reference evidence="2" key="1">
    <citation type="submission" date="2016-10" db="EMBL/GenBank/DDBJ databases">
        <authorList>
            <person name="Varghese N."/>
            <person name="Submissions S."/>
        </authorList>
    </citation>
    <scope>NUCLEOTIDE SEQUENCE [LARGE SCALE GENOMIC DNA]</scope>
    <source>
        <strain evidence="2">Nm10</strain>
    </source>
</reference>
<sequence>MISAKRKPTVQYTKECGLKIVTVNNIQQEVINLIREWVFNRDGEPFCMNDLFNAPEFAGKLNKNIRTMLLVDRALITLHCTFKRDEENAVTFSELLYTPPKIKRILRDELYS</sequence>
<protein>
    <submittedName>
        <fullName evidence="1">Uncharacterized protein</fullName>
    </submittedName>
</protein>
<evidence type="ECO:0000313" key="1">
    <source>
        <dbReference type="EMBL" id="SDT97246.1"/>
    </source>
</evidence>
<dbReference type="KEGG" id="nur:ATY38_12005"/>
<dbReference type="AlphaFoldDB" id="A0A1H2EQ42"/>
<evidence type="ECO:0000313" key="2">
    <source>
        <dbReference type="Proteomes" id="UP000182882"/>
    </source>
</evidence>
<keyword evidence="2" id="KW-1185">Reference proteome</keyword>
<organism evidence="1 2">
    <name type="scientific">Nitrosomonas ureae</name>
    <dbReference type="NCBI Taxonomy" id="44577"/>
    <lineage>
        <taxon>Bacteria</taxon>
        <taxon>Pseudomonadati</taxon>
        <taxon>Pseudomonadota</taxon>
        <taxon>Betaproteobacteria</taxon>
        <taxon>Nitrosomonadales</taxon>
        <taxon>Nitrosomonadaceae</taxon>
        <taxon>Nitrosomonas</taxon>
    </lineage>
</organism>
<gene>
    <name evidence="1" type="ORF">SAMN05216406_11471</name>
</gene>
<dbReference type="EMBL" id="FNLN01000014">
    <property type="protein sequence ID" value="SDT97246.1"/>
    <property type="molecule type" value="Genomic_DNA"/>
</dbReference>